<dbReference type="GO" id="GO:0015969">
    <property type="term" value="P:guanosine tetraphosphate metabolic process"/>
    <property type="evidence" value="ECO:0007669"/>
    <property type="project" value="InterPro"/>
</dbReference>
<dbReference type="Gene3D" id="3.30.460.10">
    <property type="entry name" value="Beta Polymerase, domain 2"/>
    <property type="match status" value="1"/>
</dbReference>
<evidence type="ECO:0000256" key="1">
    <source>
        <dbReference type="SAM" id="MobiDB-lite"/>
    </source>
</evidence>
<keyword evidence="4" id="KW-1185">Reference proteome</keyword>
<accession>A0A4Z1KH71</accession>
<dbReference type="SUPFAM" id="SSF81301">
    <property type="entry name" value="Nucleotidyltransferase"/>
    <property type="match status" value="1"/>
</dbReference>
<feature type="domain" description="RelA/SpoT" evidence="2">
    <location>
        <begin position="110"/>
        <end position="247"/>
    </location>
</feature>
<dbReference type="AlphaFoldDB" id="A0A4Z1KH71"/>
<evidence type="ECO:0000313" key="4">
    <source>
        <dbReference type="Proteomes" id="UP000297280"/>
    </source>
</evidence>
<dbReference type="Proteomes" id="UP000297280">
    <property type="component" value="Unassembled WGS sequence"/>
</dbReference>
<dbReference type="STRING" id="87229.A0A4Z1KH71"/>
<evidence type="ECO:0000259" key="2">
    <source>
        <dbReference type="SMART" id="SM00954"/>
    </source>
</evidence>
<proteinExistence type="predicted"/>
<dbReference type="CDD" id="cd05399">
    <property type="entry name" value="NT_Rel-Spo_like"/>
    <property type="match status" value="1"/>
</dbReference>
<name>A0A4Z1KH71_9HELO</name>
<dbReference type="PANTHER" id="PTHR41773:SF1">
    <property type="entry name" value="RELA_SPOT DOMAIN-CONTAINING PROTEIN"/>
    <property type="match status" value="1"/>
</dbReference>
<gene>
    <name evidence="3" type="ORF">BPOR_0397g00010</name>
</gene>
<dbReference type="Pfam" id="PF04607">
    <property type="entry name" value="RelA_SpoT"/>
    <property type="match status" value="1"/>
</dbReference>
<organism evidence="3 4">
    <name type="scientific">Botrytis porri</name>
    <dbReference type="NCBI Taxonomy" id="87229"/>
    <lineage>
        <taxon>Eukaryota</taxon>
        <taxon>Fungi</taxon>
        <taxon>Dikarya</taxon>
        <taxon>Ascomycota</taxon>
        <taxon>Pezizomycotina</taxon>
        <taxon>Leotiomycetes</taxon>
        <taxon>Helotiales</taxon>
        <taxon>Sclerotiniaceae</taxon>
        <taxon>Botrytis</taxon>
    </lineage>
</organism>
<dbReference type="InterPro" id="IPR043519">
    <property type="entry name" value="NT_sf"/>
</dbReference>
<dbReference type="SMART" id="SM00954">
    <property type="entry name" value="RelA_SpoT"/>
    <property type="match status" value="1"/>
</dbReference>
<dbReference type="EMBL" id="PQXO01000396">
    <property type="protein sequence ID" value="TGO85417.1"/>
    <property type="molecule type" value="Genomic_DNA"/>
</dbReference>
<protein>
    <recommendedName>
        <fullName evidence="2">RelA/SpoT domain-containing protein</fullName>
    </recommendedName>
</protein>
<comment type="caution">
    <text evidence="3">The sequence shown here is derived from an EMBL/GenBank/DDBJ whole genome shotgun (WGS) entry which is preliminary data.</text>
</comment>
<evidence type="ECO:0000313" key="3">
    <source>
        <dbReference type="EMBL" id="TGO85417.1"/>
    </source>
</evidence>
<dbReference type="PANTHER" id="PTHR41773">
    <property type="entry name" value="GTP PYROPHOSPHATASE-RELATED"/>
    <property type="match status" value="1"/>
</dbReference>
<feature type="region of interest" description="Disordered" evidence="1">
    <location>
        <begin position="695"/>
        <end position="714"/>
    </location>
</feature>
<sequence length="714" mass="81834">MASQDISEDRFKHHLETVRFLFDSKLDTMEAYTTKVIDICNKALTSGNIRHPPITHRIKKWESAEGTLRRRHKERIARQRLRFVVQSKGWSWPDWCRILGQEQCEEEIGPFEGPHQILDALHDFSGLRTSLYFPGNVERVVSLLSNRLQVISKWRKDQDSDIAQKLENCIEVLNEPGAAGKAADLVKGEFPGYRATHLIVKLAPKDIPPAKFPPWKDIKVEIQIGTLIMHVWSEIEHDMLYKPLASQDQKISREEEQVLDIINGIVMTGEGALRQLETSIERRHHELGVWIEKYCAERAKPLVSHDWNRLPELFEILKATGDHKHSEVESIVEEVFQDQEEEARRDTISLFMLQVLCRRNLEVQPPSLELNGAGMLGPTAQFWAIHFVHSLNMATYLGVEEKFIGILDRPEPSLTKILDILHPYHPHCGDAADAQAIIYYCHGLLHRQHNPWVRVATLLSRTIGVIRTTDFGDSHDILVPGITSRFFHLKSVCVINSSLGTRIMDLEQYWIIGFVRYYLDRESSRLSYDVWDQIKLLSTESRSPIDQQFFKPSNVPWHLFELSDSRSWELIDPPILTLKRLGSRVSAIDSPTIQVSSDSAEGILTLLYRLHCRKNWAGVEESYKLARSLGRPSIPDYLNSHPVTPQSHHAPGMGQLHNMPGGKPRYDIRYGEAFHHVRQPSNHFHTRADWPFGPEESNLSVSRTPVEAPAAVPQ</sequence>
<reference evidence="3 4" key="1">
    <citation type="submission" date="2017-12" db="EMBL/GenBank/DDBJ databases">
        <title>Comparative genomics of Botrytis spp.</title>
        <authorList>
            <person name="Valero-Jimenez C.A."/>
            <person name="Tapia P."/>
            <person name="Veloso J."/>
            <person name="Silva-Moreno E."/>
            <person name="Staats M."/>
            <person name="Valdes J.H."/>
            <person name="Van Kan J.A.L."/>
        </authorList>
    </citation>
    <scope>NUCLEOTIDE SEQUENCE [LARGE SCALE GENOMIC DNA]</scope>
    <source>
        <strain evidence="3 4">MUCL3349</strain>
    </source>
</reference>
<dbReference type="InterPro" id="IPR007685">
    <property type="entry name" value="RelA_SpoT"/>
</dbReference>